<reference evidence="4 5" key="1">
    <citation type="journal article" date="2016" name="Front. Microbiol.">
        <title>Comparative Genomics Analysis of Streptomyces Species Reveals Their Adaptation to the Marine Environment and Their Diversity at the Genomic Level.</title>
        <authorList>
            <person name="Tian X."/>
            <person name="Zhang Z."/>
            <person name="Yang T."/>
            <person name="Chen M."/>
            <person name="Li J."/>
            <person name="Chen F."/>
            <person name="Yang J."/>
            <person name="Li W."/>
            <person name="Zhang B."/>
            <person name="Zhang Z."/>
            <person name="Wu J."/>
            <person name="Zhang C."/>
            <person name="Long L."/>
            <person name="Xiao J."/>
        </authorList>
    </citation>
    <scope>NUCLEOTIDE SEQUENCE [LARGE SCALE GENOMIC DNA]</scope>
    <source>
        <strain evidence="4 5">SCSIO 02100</strain>
    </source>
</reference>
<evidence type="ECO:0000313" key="5">
    <source>
        <dbReference type="Proteomes" id="UP000176101"/>
    </source>
</evidence>
<dbReference type="PANTHER" id="PTHR31157:SF1">
    <property type="entry name" value="SCP DOMAIN-CONTAINING PROTEIN"/>
    <property type="match status" value="1"/>
</dbReference>
<keyword evidence="5" id="KW-1185">Reference proteome</keyword>
<feature type="region of interest" description="Disordered" evidence="1">
    <location>
        <begin position="34"/>
        <end position="151"/>
    </location>
</feature>
<dbReference type="EMBL" id="LJGU01000158">
    <property type="protein sequence ID" value="OEU91420.1"/>
    <property type="molecule type" value="Genomic_DNA"/>
</dbReference>
<dbReference type="PATRIC" id="fig|1075402.3.peg.5522"/>
<dbReference type="RefSeq" id="WP_070199006.1">
    <property type="nucleotide sequence ID" value="NZ_LJGU01000158.1"/>
</dbReference>
<feature type="compositionally biased region" description="Low complexity" evidence="1">
    <location>
        <begin position="70"/>
        <end position="85"/>
    </location>
</feature>
<dbReference type="PANTHER" id="PTHR31157">
    <property type="entry name" value="SCP DOMAIN-CONTAINING PROTEIN"/>
    <property type="match status" value="1"/>
</dbReference>
<dbReference type="CDD" id="cd05379">
    <property type="entry name" value="CAP_bacterial"/>
    <property type="match status" value="1"/>
</dbReference>
<protein>
    <recommendedName>
        <fullName evidence="3">SCP domain-containing protein</fullName>
    </recommendedName>
</protein>
<feature type="domain" description="SCP" evidence="3">
    <location>
        <begin position="155"/>
        <end position="269"/>
    </location>
</feature>
<feature type="compositionally biased region" description="Basic and acidic residues" evidence="1">
    <location>
        <begin position="90"/>
        <end position="103"/>
    </location>
</feature>
<name>A0A1E7JRM0_9ACTN</name>
<dbReference type="InterPro" id="IPR014044">
    <property type="entry name" value="CAP_dom"/>
</dbReference>
<comment type="caution">
    <text evidence="4">The sequence shown here is derived from an EMBL/GenBank/DDBJ whole genome shotgun (WGS) entry which is preliminary data.</text>
</comment>
<feature type="signal peptide" evidence="2">
    <location>
        <begin position="1"/>
        <end position="29"/>
    </location>
</feature>
<dbReference type="Pfam" id="PF00188">
    <property type="entry name" value="CAP"/>
    <property type="match status" value="1"/>
</dbReference>
<sequence>MGIGRHRRTARVRTGLLGATAALTLGVVAVTSGVLPDTDEGTTVESRDASNQAPTGGAPLDQESEDASASDRPSTTPSASRSASTQGDGPSDKPSGRATDRTDAATGNPSGTPKGDGNTGTENAPSQDKSRSAESGPGSGDGGTGEESAAEAAVLKLVNEERARQGCRPVAHDARLAEFAGKYSVAMAEGGFFSHTTPDGRSPWDRAEEAGIDNLAAENIARGQADAEAVMAGWMDSPGHRANILNCDYRTMGVGAHFADGGPWWTQNFGR</sequence>
<feature type="chain" id="PRO_5039273188" description="SCP domain-containing protein" evidence="2">
    <location>
        <begin position="30"/>
        <end position="271"/>
    </location>
</feature>
<evidence type="ECO:0000256" key="1">
    <source>
        <dbReference type="SAM" id="MobiDB-lite"/>
    </source>
</evidence>
<gene>
    <name evidence="4" type="ORF">AN216_25150</name>
</gene>
<accession>A0A1E7JRM0</accession>
<organism evidence="4 5">
    <name type="scientific">Streptomyces oceani</name>
    <dbReference type="NCBI Taxonomy" id="1075402"/>
    <lineage>
        <taxon>Bacteria</taxon>
        <taxon>Bacillati</taxon>
        <taxon>Actinomycetota</taxon>
        <taxon>Actinomycetes</taxon>
        <taxon>Kitasatosporales</taxon>
        <taxon>Streptomycetaceae</taxon>
        <taxon>Streptomyces</taxon>
    </lineage>
</organism>
<evidence type="ECO:0000313" key="4">
    <source>
        <dbReference type="EMBL" id="OEU91420.1"/>
    </source>
</evidence>
<dbReference type="SUPFAM" id="SSF55797">
    <property type="entry name" value="PR-1-like"/>
    <property type="match status" value="1"/>
</dbReference>
<feature type="compositionally biased region" description="Polar residues" evidence="1">
    <location>
        <begin position="43"/>
        <end position="54"/>
    </location>
</feature>
<dbReference type="Proteomes" id="UP000176101">
    <property type="component" value="Unassembled WGS sequence"/>
</dbReference>
<proteinExistence type="predicted"/>
<evidence type="ECO:0000259" key="3">
    <source>
        <dbReference type="Pfam" id="PF00188"/>
    </source>
</evidence>
<dbReference type="STRING" id="1075402.AN216_25150"/>
<dbReference type="InterPro" id="IPR035940">
    <property type="entry name" value="CAP_sf"/>
</dbReference>
<evidence type="ECO:0000256" key="2">
    <source>
        <dbReference type="SAM" id="SignalP"/>
    </source>
</evidence>
<keyword evidence="2" id="KW-0732">Signal</keyword>
<dbReference type="Gene3D" id="3.40.33.10">
    <property type="entry name" value="CAP"/>
    <property type="match status" value="1"/>
</dbReference>
<dbReference type="AlphaFoldDB" id="A0A1E7JRM0"/>